<evidence type="ECO:0000313" key="1">
    <source>
        <dbReference type="EMBL" id="MBA5762899.1"/>
    </source>
</evidence>
<proteinExistence type="predicted"/>
<keyword evidence="2" id="KW-1185">Reference proteome</keyword>
<name>A0A7W2FRE1_9VIBR</name>
<dbReference type="InterPro" id="IPR022090">
    <property type="entry name" value="DUF3634"/>
</dbReference>
<dbReference type="AlphaFoldDB" id="A0A7W2FRE1"/>
<evidence type="ECO:0000313" key="2">
    <source>
        <dbReference type="Proteomes" id="UP000571701"/>
    </source>
</evidence>
<accession>A0A7W2FRE1</accession>
<dbReference type="EMBL" id="JACFYF010000006">
    <property type="protein sequence ID" value="MBA5762899.1"/>
    <property type="molecule type" value="Genomic_DNA"/>
</dbReference>
<organism evidence="1 2">
    <name type="scientific">Vibrio marinisediminis</name>
    <dbReference type="NCBI Taxonomy" id="2758441"/>
    <lineage>
        <taxon>Bacteria</taxon>
        <taxon>Pseudomonadati</taxon>
        <taxon>Pseudomonadota</taxon>
        <taxon>Gammaproteobacteria</taxon>
        <taxon>Vibrionales</taxon>
        <taxon>Vibrionaceae</taxon>
        <taxon>Vibrio</taxon>
    </lineage>
</organism>
<dbReference type="RefSeq" id="WP_182108923.1">
    <property type="nucleotide sequence ID" value="NZ_JACFYF010000006.1"/>
</dbReference>
<reference evidence="1 2" key="1">
    <citation type="submission" date="2020-07" db="EMBL/GenBank/DDBJ databases">
        <title>Vibrio marinisediminis sp. nov., isolated from marine sediment.</title>
        <authorList>
            <person name="Ji X."/>
        </authorList>
    </citation>
    <scope>NUCLEOTIDE SEQUENCE [LARGE SCALE GENOMIC DNA]</scope>
    <source>
        <strain evidence="1 2">404</strain>
    </source>
</reference>
<protein>
    <submittedName>
        <fullName evidence="1">DUF3634 family protein</fullName>
    </submittedName>
</protein>
<comment type="caution">
    <text evidence="1">The sequence shown here is derived from an EMBL/GenBank/DDBJ whole genome shotgun (WGS) entry which is preliminary data.</text>
</comment>
<sequence>MLYVIIIAALVIFWLVAVDRPVLKVCFKQGHIEKSKGRFPAKFQQNLQEIGERTPFDGELKVYQLRTGPKLAFSKQIPKKVQQRIRNVFPHQGFTSKSGKKTG</sequence>
<gene>
    <name evidence="1" type="ORF">H2O73_11125</name>
</gene>
<dbReference type="Proteomes" id="UP000571701">
    <property type="component" value="Unassembled WGS sequence"/>
</dbReference>
<dbReference type="Pfam" id="PF12321">
    <property type="entry name" value="DUF3634"/>
    <property type="match status" value="1"/>
</dbReference>